<dbReference type="AlphaFoldDB" id="A0AAE9N4Q2"/>
<evidence type="ECO:0000313" key="3">
    <source>
        <dbReference type="Proteomes" id="UP001058687"/>
    </source>
</evidence>
<sequence length="199" mass="21995">MTDILLSFPTNVFFVPFVFLLLIMCIDLIFNVVDVAVADIELFESGSLFSGGLLLPPILSKVPLAVGLCVSFFFATTLSFYSSSSLNQHLSSVFLTVAELVSIPVNFYLSLYISAKLLRPLAPLFDKSKAFAKVDFIGMKAKVHSSEVNSQRGEIIVLHNGSEFLLDARILESDAPIEYGNDVVIVSLNKQKKYYIINQ</sequence>
<protein>
    <submittedName>
        <fullName evidence="2">DUF1449 domain-containing protein</fullName>
    </submittedName>
</protein>
<dbReference type="Gene3D" id="2.40.50.140">
    <property type="entry name" value="Nucleic acid-binding proteins"/>
    <property type="match status" value="1"/>
</dbReference>
<accession>A0AAE9N4Q2</accession>
<evidence type="ECO:0000256" key="1">
    <source>
        <dbReference type="SAM" id="Phobius"/>
    </source>
</evidence>
<keyword evidence="1" id="KW-0472">Membrane</keyword>
<dbReference type="RefSeq" id="WP_255941930.1">
    <property type="nucleotide sequence ID" value="NZ_CP050468.1"/>
</dbReference>
<dbReference type="EMBL" id="CP050468">
    <property type="protein sequence ID" value="UTZ29442.1"/>
    <property type="molecule type" value="Genomic_DNA"/>
</dbReference>
<evidence type="ECO:0000313" key="2">
    <source>
        <dbReference type="EMBL" id="UTZ29442.1"/>
    </source>
</evidence>
<feature type="transmembrane region" description="Helical" evidence="1">
    <location>
        <begin position="58"/>
        <end position="81"/>
    </location>
</feature>
<gene>
    <name evidence="2" type="ORF">HB761_22835</name>
</gene>
<dbReference type="InterPro" id="IPR012340">
    <property type="entry name" value="NA-bd_OB-fold"/>
</dbReference>
<reference evidence="2" key="1">
    <citation type="submission" date="2020-03" db="EMBL/GenBank/DDBJ databases">
        <title>Five strains of Vibrio campbellii isolated from Mariana Trench.</title>
        <authorList>
            <person name="Liang J."/>
            <person name="Zhang X.-H."/>
        </authorList>
    </citation>
    <scope>NUCLEOTIDE SEQUENCE</scope>
    <source>
        <strain evidence="2">LJC014</strain>
    </source>
</reference>
<organism evidence="2 3">
    <name type="scientific">Vibrio campbellii</name>
    <dbReference type="NCBI Taxonomy" id="680"/>
    <lineage>
        <taxon>Bacteria</taxon>
        <taxon>Pseudomonadati</taxon>
        <taxon>Pseudomonadota</taxon>
        <taxon>Gammaproteobacteria</taxon>
        <taxon>Vibrionales</taxon>
        <taxon>Vibrionaceae</taxon>
        <taxon>Vibrio</taxon>
    </lineage>
</organism>
<keyword evidence="1" id="KW-0812">Transmembrane</keyword>
<dbReference type="Proteomes" id="UP001058687">
    <property type="component" value="Chromosome 2"/>
</dbReference>
<feature type="transmembrane region" description="Helical" evidence="1">
    <location>
        <begin position="12"/>
        <end position="38"/>
    </location>
</feature>
<proteinExistence type="predicted"/>
<name>A0AAE9N4Q2_9VIBR</name>
<keyword evidence="1" id="KW-1133">Transmembrane helix</keyword>
<feature type="transmembrane region" description="Helical" evidence="1">
    <location>
        <begin position="93"/>
        <end position="113"/>
    </location>
</feature>